<reference evidence="2 3" key="1">
    <citation type="submission" date="2013-09" db="EMBL/GenBank/DDBJ databases">
        <title>Corchorus capsularis genome sequencing.</title>
        <authorList>
            <person name="Alam M."/>
            <person name="Haque M.S."/>
            <person name="Islam M.S."/>
            <person name="Emdad E.M."/>
            <person name="Islam M.M."/>
            <person name="Ahmed B."/>
            <person name="Halim A."/>
            <person name="Hossen Q.M.M."/>
            <person name="Hossain M.Z."/>
            <person name="Ahmed R."/>
            <person name="Khan M.M."/>
            <person name="Islam R."/>
            <person name="Rashid M.M."/>
            <person name="Khan S.A."/>
            <person name="Rahman M.S."/>
            <person name="Alam M."/>
        </authorList>
    </citation>
    <scope>NUCLEOTIDE SEQUENCE [LARGE SCALE GENOMIC DNA]</scope>
    <source>
        <strain evidence="3">cv. CVL-1</strain>
        <tissue evidence="2">Whole seedling</tissue>
    </source>
</reference>
<dbReference type="EMBL" id="AWWV01007778">
    <property type="protein sequence ID" value="OMO94815.1"/>
    <property type="molecule type" value="Genomic_DNA"/>
</dbReference>
<organism evidence="2 3">
    <name type="scientific">Corchorus capsularis</name>
    <name type="common">Jute</name>
    <dbReference type="NCBI Taxonomy" id="210143"/>
    <lineage>
        <taxon>Eukaryota</taxon>
        <taxon>Viridiplantae</taxon>
        <taxon>Streptophyta</taxon>
        <taxon>Embryophyta</taxon>
        <taxon>Tracheophyta</taxon>
        <taxon>Spermatophyta</taxon>
        <taxon>Magnoliopsida</taxon>
        <taxon>eudicotyledons</taxon>
        <taxon>Gunneridae</taxon>
        <taxon>Pentapetalae</taxon>
        <taxon>rosids</taxon>
        <taxon>malvids</taxon>
        <taxon>Malvales</taxon>
        <taxon>Malvaceae</taxon>
        <taxon>Grewioideae</taxon>
        <taxon>Apeibeae</taxon>
        <taxon>Corchorus</taxon>
    </lineage>
</organism>
<keyword evidence="1" id="KW-0812">Transmembrane</keyword>
<proteinExistence type="predicted"/>
<evidence type="ECO:0000256" key="1">
    <source>
        <dbReference type="SAM" id="Phobius"/>
    </source>
</evidence>
<dbReference type="Proteomes" id="UP000188268">
    <property type="component" value="Unassembled WGS sequence"/>
</dbReference>
<evidence type="ECO:0000313" key="3">
    <source>
        <dbReference type="Proteomes" id="UP000188268"/>
    </source>
</evidence>
<accession>A0A1R3JJ69</accession>
<comment type="caution">
    <text evidence="2">The sequence shown here is derived from an EMBL/GenBank/DDBJ whole genome shotgun (WGS) entry which is preliminary data.</text>
</comment>
<gene>
    <name evidence="2" type="ORF">CCACVL1_05808</name>
</gene>
<feature type="transmembrane region" description="Helical" evidence="1">
    <location>
        <begin position="12"/>
        <end position="31"/>
    </location>
</feature>
<evidence type="ECO:0000313" key="2">
    <source>
        <dbReference type="EMBL" id="OMO94815.1"/>
    </source>
</evidence>
<dbReference type="Gramene" id="OMO94815">
    <property type="protein sequence ID" value="OMO94815"/>
    <property type="gene ID" value="CCACVL1_05808"/>
</dbReference>
<protein>
    <submittedName>
        <fullName evidence="2">Ankyrin repeat-containing protein</fullName>
    </submittedName>
</protein>
<dbReference type="AlphaFoldDB" id="A0A1R3JJ69"/>
<keyword evidence="1" id="KW-0472">Membrane</keyword>
<name>A0A1R3JJ69_COCAP</name>
<keyword evidence="1" id="KW-1133">Transmembrane helix</keyword>
<sequence>MTSIAPGSVKLFTIIITSVFASVTPLLTRLVKRLLGLIKKLALDIVHKVT</sequence>
<keyword evidence="3" id="KW-1185">Reference proteome</keyword>